<evidence type="ECO:0000313" key="2">
    <source>
        <dbReference type="EMBL" id="MDL2406369.1"/>
    </source>
</evidence>
<feature type="domain" description="Methyltransferase type 11" evidence="1">
    <location>
        <begin position="99"/>
        <end position="142"/>
    </location>
</feature>
<reference evidence="2" key="1">
    <citation type="submission" date="2023-06" db="EMBL/GenBank/DDBJ databases">
        <title>Phylogenetic Diversity of Rhizobium strains.</title>
        <authorList>
            <person name="Moura F.T."/>
            <person name="Helene L.C.F."/>
            <person name="Hungria M."/>
        </authorList>
    </citation>
    <scope>NUCLEOTIDE SEQUENCE</scope>
    <source>
        <strain evidence="2">CCGE524</strain>
    </source>
</reference>
<proteinExistence type="predicted"/>
<dbReference type="GO" id="GO:0008168">
    <property type="term" value="F:methyltransferase activity"/>
    <property type="evidence" value="ECO:0007669"/>
    <property type="project" value="UniProtKB-KW"/>
</dbReference>
<dbReference type="GO" id="GO:0032259">
    <property type="term" value="P:methylation"/>
    <property type="evidence" value="ECO:0007669"/>
    <property type="project" value="UniProtKB-KW"/>
</dbReference>
<name>A0ABT7KGP3_9HYPH</name>
<organism evidence="2 3">
    <name type="scientific">Rhizobium calliandrae</name>
    <dbReference type="NCBI Taxonomy" id="1312182"/>
    <lineage>
        <taxon>Bacteria</taxon>
        <taxon>Pseudomonadati</taxon>
        <taxon>Pseudomonadota</taxon>
        <taxon>Alphaproteobacteria</taxon>
        <taxon>Hyphomicrobiales</taxon>
        <taxon>Rhizobiaceae</taxon>
        <taxon>Rhizobium/Agrobacterium group</taxon>
        <taxon>Rhizobium</taxon>
    </lineage>
</organism>
<dbReference type="Gene3D" id="3.40.50.150">
    <property type="entry name" value="Vaccinia Virus protein VP39"/>
    <property type="match status" value="1"/>
</dbReference>
<accession>A0ABT7KGP3</accession>
<dbReference type="EC" id="2.1.1.-" evidence="2"/>
<evidence type="ECO:0000313" key="3">
    <source>
        <dbReference type="Proteomes" id="UP001172630"/>
    </source>
</evidence>
<keyword evidence="2" id="KW-0808">Transferase</keyword>
<keyword evidence="2" id="KW-0489">Methyltransferase</keyword>
<dbReference type="RefSeq" id="WP_285879472.1">
    <property type="nucleotide sequence ID" value="NZ_JARFYN010000012.1"/>
</dbReference>
<dbReference type="SUPFAM" id="SSF53335">
    <property type="entry name" value="S-adenosyl-L-methionine-dependent methyltransferases"/>
    <property type="match status" value="1"/>
</dbReference>
<dbReference type="InterPro" id="IPR013216">
    <property type="entry name" value="Methyltransf_11"/>
</dbReference>
<dbReference type="InterPro" id="IPR029063">
    <property type="entry name" value="SAM-dependent_MTases_sf"/>
</dbReference>
<dbReference type="EMBL" id="JARFYN010000012">
    <property type="protein sequence ID" value="MDL2406369.1"/>
    <property type="molecule type" value="Genomic_DNA"/>
</dbReference>
<dbReference type="CDD" id="cd02440">
    <property type="entry name" value="AdoMet_MTases"/>
    <property type="match status" value="1"/>
</dbReference>
<protein>
    <submittedName>
        <fullName evidence="2">Class I SAM-dependent methyltransferase</fullName>
        <ecNumber evidence="2">2.1.1.-</ecNumber>
    </submittedName>
</protein>
<dbReference type="Pfam" id="PF08241">
    <property type="entry name" value="Methyltransf_11"/>
    <property type="match status" value="1"/>
</dbReference>
<sequence length="281" mass="31507">MKSNGRLITFMAMHADIVDLRQFYHSELGRLAEQSIAMALSSIWSRLPDERLVGLGYAVPYLDRFRADTERTFAFMPAGQGAVNWPVDSVSSTALIFDEELPLPDSSIDRVLMVHSLEFAESPRETLKELWRVLAPGGRLVIVVPNRRGVWARMEHTPFGSGRPYSRGQLTALLRETNFTPGATAEALFFPPSKLRAFLRLRRAFERVGRTLWPAFSGVIIVEAQKRLYQGLPVAVRASRRVFVPVLAPRGIPTTRDGVSLDGRPPNTRQIRQSALMPRGV</sequence>
<keyword evidence="3" id="KW-1185">Reference proteome</keyword>
<gene>
    <name evidence="2" type="ORF">PY650_12015</name>
</gene>
<comment type="caution">
    <text evidence="2">The sequence shown here is derived from an EMBL/GenBank/DDBJ whole genome shotgun (WGS) entry which is preliminary data.</text>
</comment>
<evidence type="ECO:0000259" key="1">
    <source>
        <dbReference type="Pfam" id="PF08241"/>
    </source>
</evidence>
<dbReference type="Proteomes" id="UP001172630">
    <property type="component" value="Unassembled WGS sequence"/>
</dbReference>